<name>A0AAE1HYF1_9NEOP</name>
<dbReference type="PANTHER" id="PTHR23419">
    <property type="entry name" value="DIVALENT CATION TOLERANCE CUTA-RELATED"/>
    <property type="match status" value="1"/>
</dbReference>
<proteinExistence type="inferred from homology"/>
<organism evidence="2 3">
    <name type="scientific">Frankliniella fusca</name>
    <dbReference type="NCBI Taxonomy" id="407009"/>
    <lineage>
        <taxon>Eukaryota</taxon>
        <taxon>Metazoa</taxon>
        <taxon>Ecdysozoa</taxon>
        <taxon>Arthropoda</taxon>
        <taxon>Hexapoda</taxon>
        <taxon>Insecta</taxon>
        <taxon>Pterygota</taxon>
        <taxon>Neoptera</taxon>
        <taxon>Paraneoptera</taxon>
        <taxon>Thysanoptera</taxon>
        <taxon>Terebrantia</taxon>
        <taxon>Thripoidea</taxon>
        <taxon>Thripidae</taxon>
        <taxon>Frankliniella</taxon>
    </lineage>
</organism>
<dbReference type="Gene3D" id="3.15.10.30">
    <property type="entry name" value="Haemolymph juvenile hormone binding protein"/>
    <property type="match status" value="1"/>
</dbReference>
<keyword evidence="3" id="KW-1185">Reference proteome</keyword>
<reference evidence="2" key="1">
    <citation type="submission" date="2021-07" db="EMBL/GenBank/DDBJ databases">
        <authorList>
            <person name="Catto M.A."/>
            <person name="Jacobson A."/>
            <person name="Kennedy G."/>
            <person name="Labadie P."/>
            <person name="Hunt B.G."/>
            <person name="Srinivasan R."/>
        </authorList>
    </citation>
    <scope>NUCLEOTIDE SEQUENCE</scope>
    <source>
        <strain evidence="2">PL_HMW_Pooled</strain>
        <tissue evidence="2">Head</tissue>
    </source>
</reference>
<sequence>MALWGYCNRALSFSPYSIVIGTIGAQLCTQGIQKNFPKMASYTAGSNSIVYVTAPSEECATKLARDLVQQKIAACVNIVPKVISVYEWDGKLNEDSEVLMMIKTRTSRVPDIVELMKKEHPYDCPEVISVPIESGSQKYLEMLPAALAALLSLAALGPAAGIYLQGVDDPERDPQPAQDPGVPRGLGEHLLHGILDSYDPLYIEELDFNLPPLPEISASGRISELTVTGLSGFKANKLSLQGSRLAAAVTLPSIAGAGKYSMTGTLAVPGFDSLPLDGQGPITFGFTGLVLDLAIDLGISDKGQITLDECELEWNMTDIKFQMKGLLGGAAAGAIINSILADALPHLVLKAYHDKLTTLATTKAAEWLPTIHEDHGPLPPLVAAAPPAAARERRSAEDVRALLVEDAAEEDEDGDGPVLLGSLLSSLLAADGDLEDGGRVGSRELLSALGLEHVHDLDVGQLVSVERSGAPLFLDHGELSAELSAEQDEGDDGLLASVARGLGLTLTGTTLHPHGALAA</sequence>
<comment type="similarity">
    <text evidence="1">Belongs to the CutA family.</text>
</comment>
<evidence type="ECO:0000313" key="2">
    <source>
        <dbReference type="EMBL" id="KAK3928846.1"/>
    </source>
</evidence>
<evidence type="ECO:0000313" key="3">
    <source>
        <dbReference type="Proteomes" id="UP001219518"/>
    </source>
</evidence>
<dbReference type="PANTHER" id="PTHR23419:SF8">
    <property type="entry name" value="FI09726P"/>
    <property type="match status" value="1"/>
</dbReference>
<accession>A0AAE1HYF1</accession>
<dbReference type="Pfam" id="PF03091">
    <property type="entry name" value="CutA1"/>
    <property type="match status" value="1"/>
</dbReference>
<dbReference type="InterPro" id="IPR015867">
    <property type="entry name" value="N-reg_PII/ATP_PRibTrfase_C"/>
</dbReference>
<dbReference type="InterPro" id="IPR011322">
    <property type="entry name" value="N-reg_PII-like_a/b"/>
</dbReference>
<dbReference type="InterPro" id="IPR010562">
    <property type="entry name" value="Haemolymph_juvenile_hormone-bd"/>
</dbReference>
<gene>
    <name evidence="2" type="ORF">KUF71_017070</name>
</gene>
<dbReference type="Proteomes" id="UP001219518">
    <property type="component" value="Unassembled WGS sequence"/>
</dbReference>
<dbReference type="Gene3D" id="3.30.70.120">
    <property type="match status" value="1"/>
</dbReference>
<dbReference type="GO" id="GO:0005507">
    <property type="term" value="F:copper ion binding"/>
    <property type="evidence" value="ECO:0007669"/>
    <property type="project" value="TreeGrafter"/>
</dbReference>
<dbReference type="AlphaFoldDB" id="A0AAE1HYF1"/>
<dbReference type="SMART" id="SM00700">
    <property type="entry name" value="JHBP"/>
    <property type="match status" value="1"/>
</dbReference>
<dbReference type="InterPro" id="IPR038606">
    <property type="entry name" value="To_sf"/>
</dbReference>
<dbReference type="GO" id="GO:0010038">
    <property type="term" value="P:response to metal ion"/>
    <property type="evidence" value="ECO:0007669"/>
    <property type="project" value="InterPro"/>
</dbReference>
<comment type="caution">
    <text evidence="2">The sequence shown here is derived from an EMBL/GenBank/DDBJ whole genome shotgun (WGS) entry which is preliminary data.</text>
</comment>
<reference evidence="2" key="2">
    <citation type="journal article" date="2023" name="BMC Genomics">
        <title>Pest status, molecular evolution, and epigenetic factors derived from the genome assembly of Frankliniella fusca, a thysanopteran phytovirus vector.</title>
        <authorList>
            <person name="Catto M.A."/>
            <person name="Labadie P.E."/>
            <person name="Jacobson A.L."/>
            <person name="Kennedy G.G."/>
            <person name="Srinivasan R."/>
            <person name="Hunt B.G."/>
        </authorList>
    </citation>
    <scope>NUCLEOTIDE SEQUENCE</scope>
    <source>
        <strain evidence="2">PL_HMW_Pooled</strain>
    </source>
</reference>
<evidence type="ECO:0000256" key="1">
    <source>
        <dbReference type="ARBA" id="ARBA00010169"/>
    </source>
</evidence>
<dbReference type="EMBL" id="JAHWGI010001356">
    <property type="protein sequence ID" value="KAK3928846.1"/>
    <property type="molecule type" value="Genomic_DNA"/>
</dbReference>
<protein>
    <submittedName>
        <fullName evidence="2">Protein CutA-like protein</fullName>
    </submittedName>
</protein>
<dbReference type="Pfam" id="PF06585">
    <property type="entry name" value="JHBP"/>
    <property type="match status" value="1"/>
</dbReference>
<dbReference type="SUPFAM" id="SSF54913">
    <property type="entry name" value="GlnB-like"/>
    <property type="match status" value="1"/>
</dbReference>
<dbReference type="InterPro" id="IPR004323">
    <property type="entry name" value="Ion_tolerance_CutA"/>
</dbReference>